<dbReference type="InterPro" id="IPR049739">
    <property type="entry name" value="YraL-like"/>
</dbReference>
<dbReference type="InterPro" id="IPR052411">
    <property type="entry name" value="c-mor_Regulatory_Protein"/>
</dbReference>
<sequence>MKYKKAQDILPQDLVIKLQEFMDGGYLYIPKKEENKKSWGDNTGIKKDLNKRNKNIFNDFDRGMTIRELSNKYYLVENSIRRILREYKKNYK</sequence>
<dbReference type="Gene3D" id="1.10.10.60">
    <property type="entry name" value="Homeodomain-like"/>
    <property type="match status" value="1"/>
</dbReference>
<dbReference type="SUPFAM" id="SSF46689">
    <property type="entry name" value="Homeodomain-like"/>
    <property type="match status" value="1"/>
</dbReference>
<dbReference type="Pfam" id="PF08765">
    <property type="entry name" value="Mor"/>
    <property type="match status" value="1"/>
</dbReference>
<organism evidence="2">
    <name type="scientific">Clostridium paraputrificum</name>
    <dbReference type="NCBI Taxonomy" id="29363"/>
    <lineage>
        <taxon>Bacteria</taxon>
        <taxon>Bacillati</taxon>
        <taxon>Bacillota</taxon>
        <taxon>Clostridia</taxon>
        <taxon>Eubacteriales</taxon>
        <taxon>Clostridiaceae</taxon>
        <taxon>Clostridium</taxon>
    </lineage>
</organism>
<proteinExistence type="predicted"/>
<protein>
    <submittedName>
        <fullName evidence="2">Mor transcription activator family protein</fullName>
    </submittedName>
</protein>
<dbReference type="NCBIfam" id="NF040785">
    <property type="entry name" value="CD3324_fam"/>
    <property type="match status" value="1"/>
</dbReference>
<dbReference type="EMBL" id="CACRTV010000063">
    <property type="protein sequence ID" value="VYU54329.1"/>
    <property type="molecule type" value="Genomic_DNA"/>
</dbReference>
<dbReference type="RefSeq" id="WP_156562087.1">
    <property type="nucleotide sequence ID" value="NZ_CACRTV010000063.1"/>
</dbReference>
<feature type="domain" description="Mor transcription activator" evidence="1">
    <location>
        <begin position="12"/>
        <end position="90"/>
    </location>
</feature>
<dbReference type="PANTHER" id="PTHR37812">
    <property type="entry name" value="MU-LIKE PROPHAGE FLUMU PROTEIN C"/>
    <property type="match status" value="1"/>
</dbReference>
<gene>
    <name evidence="2" type="ORF">CPLFYP93_02666</name>
</gene>
<evidence type="ECO:0000259" key="1">
    <source>
        <dbReference type="Pfam" id="PF08765"/>
    </source>
</evidence>
<reference evidence="2" key="1">
    <citation type="submission" date="2019-11" db="EMBL/GenBank/DDBJ databases">
        <authorList>
            <person name="Feng L."/>
        </authorList>
    </citation>
    <scope>NUCLEOTIDE SEQUENCE</scope>
    <source>
        <strain evidence="2">CParaputrificumLFYP93</strain>
    </source>
</reference>
<dbReference type="InterPro" id="IPR014875">
    <property type="entry name" value="Mor_transcription_activator"/>
</dbReference>
<evidence type="ECO:0000313" key="2">
    <source>
        <dbReference type="EMBL" id="VYU54329.1"/>
    </source>
</evidence>
<dbReference type="PANTHER" id="PTHR37812:SF1">
    <property type="entry name" value="MU-LIKE PROPHAGE FLUMU PROTEIN C"/>
    <property type="match status" value="1"/>
</dbReference>
<name>A0A6N3FRK7_9CLOT</name>
<accession>A0A6N3FRK7</accession>
<dbReference type="InterPro" id="IPR009057">
    <property type="entry name" value="Homeodomain-like_sf"/>
</dbReference>
<dbReference type="AlphaFoldDB" id="A0A6N3FRK7"/>